<dbReference type="KEGG" id="muh:HYN43_003440"/>
<gene>
    <name evidence="5" type="ORF">HYN43_003440</name>
</gene>
<dbReference type="InterPro" id="IPR000602">
    <property type="entry name" value="Glyco_hydro_38_N"/>
</dbReference>
<dbReference type="EMBL" id="CP032869">
    <property type="protein sequence ID" value="AYL94409.1"/>
    <property type="molecule type" value="Genomic_DNA"/>
</dbReference>
<dbReference type="PANTHER" id="PTHR46017:SF1">
    <property type="entry name" value="ALPHA-MANNOSIDASE 2C1"/>
    <property type="match status" value="1"/>
</dbReference>
<keyword evidence="5" id="KW-0378">Hydrolase</keyword>
<feature type="domain" description="Glycoside hydrolase family 38 N-terminal" evidence="3">
    <location>
        <begin position="88"/>
        <end position="201"/>
    </location>
</feature>
<dbReference type="Proteomes" id="UP000270046">
    <property type="component" value="Chromosome"/>
</dbReference>
<dbReference type="GO" id="GO:0030246">
    <property type="term" value="F:carbohydrate binding"/>
    <property type="evidence" value="ECO:0007669"/>
    <property type="project" value="InterPro"/>
</dbReference>
<dbReference type="PANTHER" id="PTHR46017">
    <property type="entry name" value="ALPHA-MANNOSIDASE 2C1"/>
    <property type="match status" value="1"/>
</dbReference>
<evidence type="ECO:0000256" key="1">
    <source>
        <dbReference type="ARBA" id="ARBA00009792"/>
    </source>
</evidence>
<organism evidence="5 6">
    <name type="scientific">Mucilaginibacter celer</name>
    <dbReference type="NCBI Taxonomy" id="2305508"/>
    <lineage>
        <taxon>Bacteria</taxon>
        <taxon>Pseudomonadati</taxon>
        <taxon>Bacteroidota</taxon>
        <taxon>Sphingobacteriia</taxon>
        <taxon>Sphingobacteriales</taxon>
        <taxon>Sphingobacteriaceae</taxon>
        <taxon>Mucilaginibacter</taxon>
    </lineage>
</organism>
<evidence type="ECO:0000256" key="2">
    <source>
        <dbReference type="SAM" id="SignalP"/>
    </source>
</evidence>
<dbReference type="Gene3D" id="2.60.40.1180">
    <property type="entry name" value="Golgi alpha-mannosidase II"/>
    <property type="match status" value="1"/>
</dbReference>
<accession>A0A494VKE3</accession>
<feature type="domain" description="Glycosyl hydrolase family 38 C-terminal" evidence="4">
    <location>
        <begin position="486"/>
        <end position="689"/>
    </location>
</feature>
<dbReference type="Gene3D" id="2.70.98.30">
    <property type="entry name" value="Golgi alpha-mannosidase II, domain 4"/>
    <property type="match status" value="2"/>
</dbReference>
<dbReference type="InterPro" id="IPR011013">
    <property type="entry name" value="Gal_mutarotase_sf_dom"/>
</dbReference>
<dbReference type="InterPro" id="IPR011682">
    <property type="entry name" value="Glyco_hydro_38_C"/>
</dbReference>
<dbReference type="InterPro" id="IPR037094">
    <property type="entry name" value="Glyco_hydro_38_cen_sf"/>
</dbReference>
<dbReference type="InterPro" id="IPR027291">
    <property type="entry name" value="Glyco_hydro_38_N_sf"/>
</dbReference>
<dbReference type="GO" id="GO:0009313">
    <property type="term" value="P:oligosaccharide catabolic process"/>
    <property type="evidence" value="ECO:0007669"/>
    <property type="project" value="TreeGrafter"/>
</dbReference>
<evidence type="ECO:0000313" key="5">
    <source>
        <dbReference type="EMBL" id="AYL94409.1"/>
    </source>
</evidence>
<keyword evidence="2" id="KW-0732">Signal</keyword>
<evidence type="ECO:0000259" key="3">
    <source>
        <dbReference type="Pfam" id="PF01074"/>
    </source>
</evidence>
<reference evidence="5 6" key="1">
    <citation type="submission" date="2018-10" db="EMBL/GenBank/DDBJ databases">
        <title>Genome sequencing of Mucilaginibacter sp. HYN0043.</title>
        <authorList>
            <person name="Kim M."/>
            <person name="Yi H."/>
        </authorList>
    </citation>
    <scope>NUCLEOTIDE SEQUENCE [LARGE SCALE GENOMIC DNA]</scope>
    <source>
        <strain evidence="5 6">HYN0043</strain>
    </source>
</reference>
<proteinExistence type="inferred from homology"/>
<sequence>MKLKTFLISTALITCISARSSAQTAWYIDGYHGGVWGHYPDWNTRFMADMLKKNPDWKINIELEPETWDRAQVVDPTAYADFKALFADQSLNGRIEYVNPAYAQSYNYNISGESIIHQFSYGIKKIRAHFPGATFTSYSSEEPCFTNALPQILTSFGFKYASLKNPNTCFGGYTRAHGGGLVNWIGPDGTGIITSPRYAVEKLSDKSTWQTIAWDNGANYIKASYADGIKHPIGMTLQDAGWKGGPFIGKGDKNGIHSKYTTWRNYFANVAAKDVRPDWKVSQEDIQVSLVWGSQVTQQLAQRVRAAENKIIQSQKLAAMAKVYGGGSYPQVDFDAAWRTLLLSQHHDCWIVPYNGKPGDTWADKVIGWTGFTNGKSDSISTVSTALFKEKDDFITVYNTLGIARIGIVKFDLPAGFTTENTGVFDSAGKQISAQLSPAAGDNHAFVEFKATVPSMGYAVYQLKKVNGTTTKGADIKTLADGSYQLETDLYRVVIDPQHGGVIKTLIVKSLNSREFVDKTNKLAFNELRGNFYNDGGFKSSKDNPVKVELLEKGPLAIKVALHGTINGSAYTQIISLKEGEPRIDINLNIDWQGNPGIGEGIKPGTYKWELPAKPFYDDRNKLLALFPLNLKHQKVYKNAPFDVTESHLNNTFYTRWDSIKNNVIHTWVDVTGDNDKYGMALFTDHTTSYAHGQNFPLGLDIQYSGMGLWGRNYTINGPTQVHYALIPHAGKWDKAGIWADATEWSEPLLAYPGKPADGGVKSLISTNNNNVEITSVEFDGNDMLVRFFNAGTTADVKALLNLNADAVDLVELDGKVKQLLHFAKQKSGGNLLNISIPRFGFRTVRLINVKKI</sequence>
<feature type="signal peptide" evidence="2">
    <location>
        <begin position="1"/>
        <end position="22"/>
    </location>
</feature>
<dbReference type="Gene3D" id="3.20.110.10">
    <property type="entry name" value="Glycoside hydrolase 38, N terminal domain"/>
    <property type="match status" value="1"/>
</dbReference>
<evidence type="ECO:0000313" key="6">
    <source>
        <dbReference type="Proteomes" id="UP000270046"/>
    </source>
</evidence>
<dbReference type="OrthoDB" id="9772207at2"/>
<evidence type="ECO:0000259" key="4">
    <source>
        <dbReference type="Pfam" id="PF07748"/>
    </source>
</evidence>
<protein>
    <submittedName>
        <fullName evidence="5">Glycosyl hydrolase</fullName>
    </submittedName>
</protein>
<dbReference type="InterPro" id="IPR013780">
    <property type="entry name" value="Glyco_hydro_b"/>
</dbReference>
<dbReference type="Gene3D" id="1.20.1270.50">
    <property type="entry name" value="Glycoside hydrolase family 38, central domain"/>
    <property type="match status" value="1"/>
</dbReference>
<feature type="chain" id="PRO_5019753549" evidence="2">
    <location>
        <begin position="23"/>
        <end position="853"/>
    </location>
</feature>
<dbReference type="AlphaFoldDB" id="A0A494VKE3"/>
<keyword evidence="6" id="KW-1185">Reference proteome</keyword>
<dbReference type="RefSeq" id="WP_119408128.1">
    <property type="nucleotide sequence ID" value="NZ_CP032869.1"/>
</dbReference>
<dbReference type="Pfam" id="PF07748">
    <property type="entry name" value="Glyco_hydro_38C"/>
    <property type="match status" value="1"/>
</dbReference>
<dbReference type="InterPro" id="IPR011330">
    <property type="entry name" value="Glyco_hydro/deAcase_b/a-brl"/>
</dbReference>
<dbReference type="GO" id="GO:0006013">
    <property type="term" value="P:mannose metabolic process"/>
    <property type="evidence" value="ECO:0007669"/>
    <property type="project" value="InterPro"/>
</dbReference>
<name>A0A494VKE3_9SPHI</name>
<dbReference type="GO" id="GO:0004559">
    <property type="term" value="F:alpha-mannosidase activity"/>
    <property type="evidence" value="ECO:0007669"/>
    <property type="project" value="InterPro"/>
</dbReference>
<dbReference type="Pfam" id="PF01074">
    <property type="entry name" value="Glyco_hydro_38N"/>
    <property type="match status" value="1"/>
</dbReference>
<comment type="similarity">
    <text evidence="1">Belongs to the glycosyl hydrolase 38 family.</text>
</comment>
<dbReference type="SUPFAM" id="SSF74650">
    <property type="entry name" value="Galactose mutarotase-like"/>
    <property type="match status" value="1"/>
</dbReference>
<dbReference type="SUPFAM" id="SSF88713">
    <property type="entry name" value="Glycoside hydrolase/deacetylase"/>
    <property type="match status" value="1"/>
</dbReference>